<protein>
    <recommendedName>
        <fullName evidence="3">N-acetyltransferase domain-containing protein</fullName>
    </recommendedName>
</protein>
<dbReference type="PROSITE" id="PS51186">
    <property type="entry name" value="GNAT"/>
    <property type="match status" value="1"/>
</dbReference>
<gene>
    <name evidence="4" type="ORF">AMYX_37340</name>
</gene>
<sequence length="287" mass="30821">MARTVVPWSALAELTQVAALLGREPGELRGALAALPPSIEGLALVEGERVRALGLFVRTDLARTGRCSLVWLSAPAPSAALELAAEAEVRAAREGARALVVGEKHVRGAGPLLLARGYAQVNAMLRLRRTRRRPVLPLPAGLAERSLDDVGLDAWVEVENAAFEDVAFAVRVTRADAERQRAAPAFDGGLLRFLVDAEGVAGMLRGVIAPDGTGEVESIGLAARARRRELGRWLLRRCEALLDQRSAREVVLRVAASNAPALALYRAEGYEELGRDVAWERALDRPG</sequence>
<evidence type="ECO:0000256" key="1">
    <source>
        <dbReference type="ARBA" id="ARBA00022679"/>
    </source>
</evidence>
<dbReference type="Gene3D" id="3.40.630.30">
    <property type="match status" value="1"/>
</dbReference>
<evidence type="ECO:0000256" key="2">
    <source>
        <dbReference type="ARBA" id="ARBA00023315"/>
    </source>
</evidence>
<dbReference type="InterPro" id="IPR016181">
    <property type="entry name" value="Acyl_CoA_acyltransferase"/>
</dbReference>
<dbReference type="AlphaFoldDB" id="A0A7I9VRE7"/>
<dbReference type="InterPro" id="IPR050680">
    <property type="entry name" value="YpeA/RimI_acetyltransf"/>
</dbReference>
<reference evidence="5" key="1">
    <citation type="journal article" date="2020" name="Appl. Environ. Microbiol.">
        <title>Diazotrophic Anaeromyxobacter Isolates from Soils.</title>
        <authorList>
            <person name="Masuda Y."/>
            <person name="Yamanaka H."/>
            <person name="Xu Z.X."/>
            <person name="Shiratori Y."/>
            <person name="Aono T."/>
            <person name="Amachi S."/>
            <person name="Senoo K."/>
            <person name="Itoh H."/>
        </authorList>
    </citation>
    <scope>NUCLEOTIDE SEQUENCE [LARGE SCALE GENOMIC DNA]</scope>
    <source>
        <strain evidence="5">R267</strain>
    </source>
</reference>
<keyword evidence="2" id="KW-0012">Acyltransferase</keyword>
<evidence type="ECO:0000313" key="5">
    <source>
        <dbReference type="Proteomes" id="UP000503640"/>
    </source>
</evidence>
<name>A0A7I9VRE7_9BACT</name>
<dbReference type="InterPro" id="IPR000182">
    <property type="entry name" value="GNAT_dom"/>
</dbReference>
<keyword evidence="1" id="KW-0808">Transferase</keyword>
<dbReference type="PANTHER" id="PTHR43420:SF44">
    <property type="entry name" value="ACETYLTRANSFERASE YPEA"/>
    <property type="match status" value="1"/>
</dbReference>
<evidence type="ECO:0000259" key="3">
    <source>
        <dbReference type="PROSITE" id="PS51186"/>
    </source>
</evidence>
<dbReference type="SUPFAM" id="SSF55729">
    <property type="entry name" value="Acyl-CoA N-acyltransferases (Nat)"/>
    <property type="match status" value="1"/>
</dbReference>
<dbReference type="Pfam" id="PF00583">
    <property type="entry name" value="Acetyltransf_1"/>
    <property type="match status" value="1"/>
</dbReference>
<dbReference type="CDD" id="cd04301">
    <property type="entry name" value="NAT_SF"/>
    <property type="match status" value="1"/>
</dbReference>
<dbReference type="RefSeq" id="WP_176068039.1">
    <property type="nucleotide sequence ID" value="NZ_BJTG01000009.1"/>
</dbReference>
<dbReference type="GO" id="GO:0016747">
    <property type="term" value="F:acyltransferase activity, transferring groups other than amino-acyl groups"/>
    <property type="evidence" value="ECO:0007669"/>
    <property type="project" value="InterPro"/>
</dbReference>
<dbReference type="EMBL" id="BJTG01000009">
    <property type="protein sequence ID" value="GEJ58993.1"/>
    <property type="molecule type" value="Genomic_DNA"/>
</dbReference>
<accession>A0A7I9VRE7</accession>
<dbReference type="PANTHER" id="PTHR43420">
    <property type="entry name" value="ACETYLTRANSFERASE"/>
    <property type="match status" value="1"/>
</dbReference>
<comment type="caution">
    <text evidence="4">The sequence shown here is derived from an EMBL/GenBank/DDBJ whole genome shotgun (WGS) entry which is preliminary data.</text>
</comment>
<organism evidence="4 5">
    <name type="scientific">Anaeromyxobacter diazotrophicus</name>
    <dbReference type="NCBI Taxonomy" id="2590199"/>
    <lineage>
        <taxon>Bacteria</taxon>
        <taxon>Pseudomonadati</taxon>
        <taxon>Myxococcota</taxon>
        <taxon>Myxococcia</taxon>
        <taxon>Myxococcales</taxon>
        <taxon>Cystobacterineae</taxon>
        <taxon>Anaeromyxobacteraceae</taxon>
        <taxon>Anaeromyxobacter</taxon>
    </lineage>
</organism>
<feature type="domain" description="N-acetyltransferase" evidence="3">
    <location>
        <begin position="142"/>
        <end position="287"/>
    </location>
</feature>
<keyword evidence="5" id="KW-1185">Reference proteome</keyword>
<proteinExistence type="predicted"/>
<evidence type="ECO:0000313" key="4">
    <source>
        <dbReference type="EMBL" id="GEJ58993.1"/>
    </source>
</evidence>
<dbReference type="Proteomes" id="UP000503640">
    <property type="component" value="Unassembled WGS sequence"/>
</dbReference>